<evidence type="ECO:0000313" key="2">
    <source>
        <dbReference type="Proteomes" id="UP001596398"/>
    </source>
</evidence>
<dbReference type="EMBL" id="JBHTAP010000001">
    <property type="protein sequence ID" value="MFC7235055.1"/>
    <property type="molecule type" value="Genomic_DNA"/>
</dbReference>
<dbReference type="RefSeq" id="WP_276236077.1">
    <property type="nucleotide sequence ID" value="NZ_CP119802.1"/>
</dbReference>
<dbReference type="InterPro" id="IPR051678">
    <property type="entry name" value="AGP_Transferase"/>
</dbReference>
<gene>
    <name evidence="1" type="ORF">ACFQJ4_06965</name>
</gene>
<dbReference type="Gene3D" id="3.90.1200.10">
    <property type="match status" value="1"/>
</dbReference>
<protein>
    <submittedName>
        <fullName evidence="1">Phosphotransferase family protein</fullName>
    </submittedName>
</protein>
<name>A0ABD5ZP26_9EURY</name>
<dbReference type="GeneID" id="79266736"/>
<dbReference type="Proteomes" id="UP001596398">
    <property type="component" value="Unassembled WGS sequence"/>
</dbReference>
<sequence length="305" mass="32955">MDAVATVLDREFPDRTVAESAPAARGNRKETRLVRFADGGGVVVQLSERPDALSVEAALARAVRERTPVPVPAVLATGRVDALGYVVAERAAGDDLHERFVSLPDDERAAVARAFGRWLAACHDAFAFGGYGPLELADGDLVATAPDWSAWFRGYLDAGVDALPEAFDDLRGPIRSLAADAALPDAPPARLFPWDLRPGNALYDDGVTAVLDWGEPLAAGPALSVAKTEHLVCDWYGDDRERLRTVFRSGYETVRPWPDPAPVHRVAAVVRSAVDSTGTVTRPDYPEREGEAALAFHRERLRALL</sequence>
<reference evidence="1 2" key="1">
    <citation type="journal article" date="2019" name="Int. J. Syst. Evol. Microbiol.">
        <title>The Global Catalogue of Microorganisms (GCM) 10K type strain sequencing project: providing services to taxonomists for standard genome sequencing and annotation.</title>
        <authorList>
            <consortium name="The Broad Institute Genomics Platform"/>
            <consortium name="The Broad Institute Genome Sequencing Center for Infectious Disease"/>
            <person name="Wu L."/>
            <person name="Ma J."/>
        </authorList>
    </citation>
    <scope>NUCLEOTIDE SEQUENCE [LARGE SCALE GENOMIC DNA]</scope>
    <source>
        <strain evidence="1 2">DT85</strain>
    </source>
</reference>
<keyword evidence="2" id="KW-1185">Reference proteome</keyword>
<evidence type="ECO:0000313" key="1">
    <source>
        <dbReference type="EMBL" id="MFC7235055.1"/>
    </source>
</evidence>
<dbReference type="Gene3D" id="3.30.200.150">
    <property type="match status" value="1"/>
</dbReference>
<dbReference type="PANTHER" id="PTHR21310:SF15">
    <property type="entry name" value="AMINOGLYCOSIDE PHOSPHOTRANSFERASE DOMAIN-CONTAINING PROTEIN"/>
    <property type="match status" value="1"/>
</dbReference>
<organism evidence="1 2">
    <name type="scientific">Halosegnis marinus</name>
    <dbReference type="NCBI Taxonomy" id="3034023"/>
    <lineage>
        <taxon>Archaea</taxon>
        <taxon>Methanobacteriati</taxon>
        <taxon>Methanobacteriota</taxon>
        <taxon>Stenosarchaea group</taxon>
        <taxon>Halobacteria</taxon>
        <taxon>Halobacteriales</taxon>
        <taxon>Natronomonadaceae</taxon>
        <taxon>Halosegnis</taxon>
    </lineage>
</organism>
<dbReference type="AlphaFoldDB" id="A0ABD5ZP26"/>
<accession>A0ABD5ZP26</accession>
<proteinExistence type="predicted"/>
<comment type="caution">
    <text evidence="1">The sequence shown here is derived from an EMBL/GenBank/DDBJ whole genome shotgun (WGS) entry which is preliminary data.</text>
</comment>
<dbReference type="SUPFAM" id="SSF56112">
    <property type="entry name" value="Protein kinase-like (PK-like)"/>
    <property type="match status" value="1"/>
</dbReference>
<dbReference type="InterPro" id="IPR011009">
    <property type="entry name" value="Kinase-like_dom_sf"/>
</dbReference>
<dbReference type="PANTHER" id="PTHR21310">
    <property type="entry name" value="AMINOGLYCOSIDE PHOSPHOTRANSFERASE-RELATED-RELATED"/>
    <property type="match status" value="1"/>
</dbReference>